<dbReference type="PROSITE" id="PS00758">
    <property type="entry name" value="ARGE_DAPE_CPG2_1"/>
    <property type="match status" value="1"/>
</dbReference>
<keyword evidence="3" id="KW-0479">Metal-binding</keyword>
<dbReference type="Pfam" id="PF01546">
    <property type="entry name" value="Peptidase_M20"/>
    <property type="match status" value="1"/>
</dbReference>
<evidence type="ECO:0000256" key="6">
    <source>
        <dbReference type="ARBA" id="ARBA00023154"/>
    </source>
</evidence>
<dbReference type="SUPFAM" id="SSF53633">
    <property type="entry name" value="Carbamate kinase-like"/>
    <property type="match status" value="1"/>
</dbReference>
<dbReference type="NCBIfam" id="TIGR01902">
    <property type="entry name" value="dapE-lys-deAc"/>
    <property type="match status" value="1"/>
</dbReference>
<evidence type="ECO:0000259" key="8">
    <source>
        <dbReference type="Pfam" id="PF00696"/>
    </source>
</evidence>
<gene>
    <name evidence="9" type="ORF">LB359_12550</name>
</gene>
<feature type="domain" description="Aspartate/glutamate/uridylate kinase" evidence="8">
    <location>
        <begin position="5"/>
        <end position="249"/>
    </location>
</feature>
<evidence type="ECO:0000256" key="7">
    <source>
        <dbReference type="ARBA" id="ARBA00023285"/>
    </source>
</evidence>
<dbReference type="Gene3D" id="3.40.630.10">
    <property type="entry name" value="Zn peptidases"/>
    <property type="match status" value="1"/>
</dbReference>
<dbReference type="PANTHER" id="PTHR43808">
    <property type="entry name" value="ACETYLORNITHINE DEACETYLASE"/>
    <property type="match status" value="1"/>
</dbReference>
<evidence type="ECO:0000256" key="5">
    <source>
        <dbReference type="ARBA" id="ARBA00022833"/>
    </source>
</evidence>
<dbReference type="InterPro" id="IPR010175">
    <property type="entry name" value="LysK"/>
</dbReference>
<evidence type="ECO:0000256" key="4">
    <source>
        <dbReference type="ARBA" id="ARBA00022801"/>
    </source>
</evidence>
<keyword evidence="2" id="KW-0028">Amino-acid biosynthesis</keyword>
<dbReference type="InterPro" id="IPR002933">
    <property type="entry name" value="Peptidase_M20"/>
</dbReference>
<keyword evidence="6" id="KW-0457">Lysine biosynthesis</keyword>
<dbReference type="Proteomes" id="UP001200271">
    <property type="component" value="Unassembled WGS sequence"/>
</dbReference>
<dbReference type="InterPro" id="IPR036393">
    <property type="entry name" value="AceGlu_kinase-like_sf"/>
</dbReference>
<dbReference type="EMBL" id="JAIUEN010000116">
    <property type="protein sequence ID" value="MCE3363149.1"/>
    <property type="molecule type" value="Genomic_DNA"/>
</dbReference>
<dbReference type="AlphaFoldDB" id="A0AAW4Y9S5"/>
<dbReference type="GO" id="GO:0008270">
    <property type="term" value="F:zinc ion binding"/>
    <property type="evidence" value="ECO:0007669"/>
    <property type="project" value="InterPro"/>
</dbReference>
<proteinExistence type="predicted"/>
<dbReference type="SUPFAM" id="SSF53187">
    <property type="entry name" value="Zn-dependent exopeptidases"/>
    <property type="match status" value="1"/>
</dbReference>
<comment type="caution">
    <text evidence="9">The sequence shown here is derived from an EMBL/GenBank/DDBJ whole genome shotgun (WGS) entry which is preliminary data.</text>
</comment>
<reference evidence="9" key="2">
    <citation type="submission" date="2023-08" db="EMBL/GenBank/DDBJ databases">
        <authorList>
            <person name="Zhao H."/>
            <person name="Wang X."/>
        </authorList>
    </citation>
    <scope>NUCLEOTIDE SEQUENCE</scope>
    <source>
        <strain evidence="9">NC-4</strain>
    </source>
</reference>
<dbReference type="Gene3D" id="3.40.1160.10">
    <property type="entry name" value="Acetylglutamate kinase-like"/>
    <property type="match status" value="1"/>
</dbReference>
<evidence type="ECO:0000256" key="1">
    <source>
        <dbReference type="ARBA" id="ARBA00022490"/>
    </source>
</evidence>
<dbReference type="Pfam" id="PF00696">
    <property type="entry name" value="AA_kinase"/>
    <property type="match status" value="1"/>
</dbReference>
<evidence type="ECO:0000313" key="10">
    <source>
        <dbReference type="Proteomes" id="UP001200271"/>
    </source>
</evidence>
<evidence type="ECO:0000256" key="3">
    <source>
        <dbReference type="ARBA" id="ARBA00022723"/>
    </source>
</evidence>
<dbReference type="PANTHER" id="PTHR43808:SF28">
    <property type="entry name" value="[LYSW]-LYSINE_[LYSW]-ORNITHINE HYDROLASE"/>
    <property type="match status" value="1"/>
</dbReference>
<evidence type="ECO:0000256" key="2">
    <source>
        <dbReference type="ARBA" id="ARBA00022605"/>
    </source>
</evidence>
<organism evidence="9 10">
    <name type="scientific">Staphylococcus aureus</name>
    <dbReference type="NCBI Taxonomy" id="1280"/>
    <lineage>
        <taxon>Bacteria</taxon>
        <taxon>Bacillati</taxon>
        <taxon>Bacillota</taxon>
        <taxon>Bacilli</taxon>
        <taxon>Bacillales</taxon>
        <taxon>Staphylococcaceae</taxon>
        <taxon>Staphylococcus</taxon>
    </lineage>
</organism>
<keyword evidence="7" id="KW-0170">Cobalt</keyword>
<dbReference type="InterPro" id="IPR001048">
    <property type="entry name" value="Asp/Glu/Uridylate_kinase"/>
</dbReference>
<keyword evidence="4" id="KW-0378">Hydrolase</keyword>
<dbReference type="InterPro" id="IPR050072">
    <property type="entry name" value="Peptidase_M20A"/>
</dbReference>
<dbReference type="GO" id="GO:0050897">
    <property type="term" value="F:cobalt ion binding"/>
    <property type="evidence" value="ECO:0007669"/>
    <property type="project" value="InterPro"/>
</dbReference>
<name>A0AAW4Y9S5_STAAU</name>
<protein>
    <submittedName>
        <fullName evidence="9">M20/M25/M40 family metallo-hydrolase</fullName>
    </submittedName>
</protein>
<dbReference type="InterPro" id="IPR001261">
    <property type="entry name" value="ArgE/DapE_CS"/>
</dbReference>
<dbReference type="GO" id="GO:0009085">
    <property type="term" value="P:lysine biosynthetic process"/>
    <property type="evidence" value="ECO:0007669"/>
    <property type="project" value="UniProtKB-KW"/>
</dbReference>
<accession>A0AAW4Y9S5</accession>
<dbReference type="GO" id="GO:0016811">
    <property type="term" value="F:hydrolase activity, acting on carbon-nitrogen (but not peptide) bonds, in linear amides"/>
    <property type="evidence" value="ECO:0007669"/>
    <property type="project" value="InterPro"/>
</dbReference>
<reference evidence="9" key="1">
    <citation type="journal article" date="2021" name="Front Med (Lausanne)">
        <title>The Prevalence and Determinants of Fusidic Acid Resistance Among Methicillin-Resistant Staphylococcus aureus Clinical Isolates in China.</title>
        <authorList>
            <person name="Zhao H."/>
            <person name="Wang X."/>
            <person name="Wang B."/>
            <person name="Xu Y."/>
            <person name="Rao L."/>
            <person name="Wan B."/>
            <person name="Guo Y."/>
            <person name="Wu X."/>
            <person name="Yu J."/>
            <person name="Chen L."/>
            <person name="Li M."/>
            <person name="Yu F."/>
        </authorList>
    </citation>
    <scope>NUCLEOTIDE SEQUENCE</scope>
    <source>
        <strain evidence="9">NC-4</strain>
    </source>
</reference>
<keyword evidence="5" id="KW-0862">Zinc</keyword>
<feature type="non-terminal residue" evidence="9">
    <location>
        <position position="506"/>
    </location>
</feature>
<sequence length="506" mass="56886">MENSIYVIKVGSDSVYQKDSPILSEIKDLLDKNKKVILVSGGARSIKDYYYENSIEEKFVTLYKNGDSVRFSNSEDIYNIKNAYLNGVLKILKTEFSEYKIYCHTGDFNNLISGEVGKPLKINQNGKPQILRGSHYGTIKSISEKNVRNLLAINDLIILSPPVYEESLKSIINVDADMLASHLAVSLKAAHLRFVTSSPGILKNINDSESLIKDIYLNSDLTSVKGRMKQKVRAANFALKNGYCDIQICGYNSLYKSHSTFWRMNSYTKNIDLKKVINIPSVSTDEEVLSIYLLEKYKSVFDKSYIDNAGNIVFEKGNGSNTVLLLGHIDTVPYYWTPKNTENNIFARGSVDAKSSYFNFVQAAINISVPKNCKLLVIGATEEEVSSSKGAFFVRDNYAANHVIIGEPSGYNALTLGYFGLTKLKLTISKKREHSAAKDSVGIIEMLLDYIEQLKAFIMDLDSQSLSTILDIKKYKDNEKDFATCTINFRTSIKSPENLMEQIFNF</sequence>
<keyword evidence="1" id="KW-0963">Cytoplasm</keyword>
<evidence type="ECO:0000313" key="9">
    <source>
        <dbReference type="EMBL" id="MCE3363149.1"/>
    </source>
</evidence>